<keyword evidence="1" id="KW-1133">Transmembrane helix</keyword>
<sequence>MEDVFRNLSTLDYWGRGYGTETSFQATELWLNDTTGKVTTVTKKIDPINVDGWIKEETSGSGDHAQTLIVRLVWIDVDLQDKIIKQSERTAKSIINTFGLDLAYSYARSCVAGATTFPVRAYREDAQIQPFCFCYPPKIATVWAQRQPKDGKPGRKLTQAICFVQEEEKSALQKALLGNWTLDIYRNPVFPSLLLALVIGVQIDVTTLTIKNDIRRVEKRTGYHNFASRHGEVRSEGELEELLAKTSGSASKLASTSRKSQVLERLLSFMDKTLDTSITSFQEQLRDATPKHPAPEGIKEELHGYSVLKHHVSVLQERQGMQVTDIEYTLKRVQVQSDALFNIIQQNHANFNLELSQSTEQIAYFSYRDAASMKTLAVVTMFFLPGSFISALFSTNCFEWAAVDLKSSSIGVKATPQMSLYWAITIPLTVLTFSLYFLWLAFQKRERDNMVKDQKRQKAMGDLRLERSMTPKSLEEAEDRKLARRRMTILEKRGSTFDVV</sequence>
<feature type="transmembrane region" description="Helical" evidence="1">
    <location>
        <begin position="376"/>
        <end position="401"/>
    </location>
</feature>
<dbReference type="GeneID" id="28852067"/>
<dbReference type="KEGG" id="pchm:VFPPC_09554"/>
<organism evidence="2 3">
    <name type="scientific">Pochonia chlamydosporia 170</name>
    <dbReference type="NCBI Taxonomy" id="1380566"/>
    <lineage>
        <taxon>Eukaryota</taxon>
        <taxon>Fungi</taxon>
        <taxon>Dikarya</taxon>
        <taxon>Ascomycota</taxon>
        <taxon>Pezizomycotina</taxon>
        <taxon>Sordariomycetes</taxon>
        <taxon>Hypocreomycetidae</taxon>
        <taxon>Hypocreales</taxon>
        <taxon>Clavicipitaceae</taxon>
        <taxon>Pochonia</taxon>
    </lineage>
</organism>
<dbReference type="RefSeq" id="XP_018139463.1">
    <property type="nucleotide sequence ID" value="XM_018288073.1"/>
</dbReference>
<feature type="transmembrane region" description="Helical" evidence="1">
    <location>
        <begin position="421"/>
        <end position="442"/>
    </location>
</feature>
<comment type="caution">
    <text evidence="2">The sequence shown here is derived from an EMBL/GenBank/DDBJ whole genome shotgun (WGS) entry which is preliminary data.</text>
</comment>
<keyword evidence="1" id="KW-0812">Transmembrane</keyword>
<feature type="transmembrane region" description="Helical" evidence="1">
    <location>
        <begin position="189"/>
        <end position="210"/>
    </location>
</feature>
<dbReference type="Gene3D" id="1.20.58.340">
    <property type="entry name" value="Magnesium transport protein CorA, transmembrane region"/>
    <property type="match status" value="1"/>
</dbReference>
<dbReference type="Proteomes" id="UP000078397">
    <property type="component" value="Unassembled WGS sequence"/>
</dbReference>
<evidence type="ECO:0008006" key="4">
    <source>
        <dbReference type="Google" id="ProtNLM"/>
    </source>
</evidence>
<gene>
    <name evidence="2" type="ORF">VFPPC_09554</name>
</gene>
<accession>A0A179F9I1</accession>
<keyword evidence="3" id="KW-1185">Reference proteome</keyword>
<dbReference type="STRING" id="1380566.A0A179F9I1"/>
<evidence type="ECO:0000256" key="1">
    <source>
        <dbReference type="SAM" id="Phobius"/>
    </source>
</evidence>
<keyword evidence="1" id="KW-0472">Membrane</keyword>
<evidence type="ECO:0000313" key="2">
    <source>
        <dbReference type="EMBL" id="OAQ61759.1"/>
    </source>
</evidence>
<reference evidence="2 3" key="1">
    <citation type="journal article" date="2016" name="PLoS Pathog.">
        <title>Biosynthesis of antibiotic leucinostatins in bio-control fungus Purpureocillium lilacinum and their inhibition on phytophthora revealed by genome mining.</title>
        <authorList>
            <person name="Wang G."/>
            <person name="Liu Z."/>
            <person name="Lin R."/>
            <person name="Li E."/>
            <person name="Mao Z."/>
            <person name="Ling J."/>
            <person name="Yang Y."/>
            <person name="Yin W.B."/>
            <person name="Xie B."/>
        </authorList>
    </citation>
    <scope>NUCLEOTIDE SEQUENCE [LARGE SCALE GENOMIC DNA]</scope>
    <source>
        <strain evidence="2">170</strain>
    </source>
</reference>
<proteinExistence type="predicted"/>
<evidence type="ECO:0000313" key="3">
    <source>
        <dbReference type="Proteomes" id="UP000078397"/>
    </source>
</evidence>
<dbReference type="AlphaFoldDB" id="A0A179F9I1"/>
<dbReference type="OrthoDB" id="3642468at2759"/>
<protein>
    <recommendedName>
        <fullName evidence="4">CorA-like mg2+ transporter protein domain-containing protein</fullName>
    </recommendedName>
</protein>
<name>A0A179F9I1_METCM</name>
<dbReference type="EMBL" id="LSBJ02000007">
    <property type="protein sequence ID" value="OAQ61759.1"/>
    <property type="molecule type" value="Genomic_DNA"/>
</dbReference>